<gene>
    <name evidence="11" type="ORF">EM308_14270</name>
</gene>
<evidence type="ECO:0000256" key="2">
    <source>
        <dbReference type="ARBA" id="ARBA00006285"/>
    </source>
</evidence>
<dbReference type="Pfam" id="PF00728">
    <property type="entry name" value="Glyco_hydro_20"/>
    <property type="match status" value="1"/>
</dbReference>
<keyword evidence="7" id="KW-0732">Signal</keyword>
<dbReference type="InterPro" id="IPR015883">
    <property type="entry name" value="Glyco_hydro_20_cat"/>
</dbReference>
<dbReference type="InterPro" id="IPR025705">
    <property type="entry name" value="Beta_hexosaminidase_sua/sub"/>
</dbReference>
<dbReference type="Pfam" id="PF02838">
    <property type="entry name" value="Glyco_hydro_20b"/>
    <property type="match status" value="1"/>
</dbReference>
<evidence type="ECO:0000259" key="10">
    <source>
        <dbReference type="Pfam" id="PF13290"/>
    </source>
</evidence>
<evidence type="ECO:0000259" key="9">
    <source>
        <dbReference type="Pfam" id="PF02838"/>
    </source>
</evidence>
<feature type="domain" description="Glycoside hydrolase family 20 catalytic" evidence="8">
    <location>
        <begin position="152"/>
        <end position="517"/>
    </location>
</feature>
<dbReference type="Gene3D" id="3.30.379.10">
    <property type="entry name" value="Chitobiase/beta-hexosaminidase domain 2-like"/>
    <property type="match status" value="1"/>
</dbReference>
<dbReference type="KEGG" id="fgl:EM308_14270"/>
<dbReference type="PANTHER" id="PTHR22600:SF57">
    <property type="entry name" value="BETA-N-ACETYLHEXOSAMINIDASE"/>
    <property type="match status" value="1"/>
</dbReference>
<keyword evidence="5" id="KW-0326">Glycosidase</keyword>
<evidence type="ECO:0000313" key="11">
    <source>
        <dbReference type="EMBL" id="AOW11415.1"/>
    </source>
</evidence>
<feature type="chain" id="PRO_5041896928" description="beta-N-acetylhexosaminidase" evidence="7">
    <location>
        <begin position="19"/>
        <end position="782"/>
    </location>
</feature>
<dbReference type="GO" id="GO:0005975">
    <property type="term" value="P:carbohydrate metabolic process"/>
    <property type="evidence" value="ECO:0007669"/>
    <property type="project" value="InterPro"/>
</dbReference>
<dbReference type="RefSeq" id="WP_051877680.1">
    <property type="nucleotide sequence ID" value="NZ_CP017479.1"/>
</dbReference>
<accession>A0AAC9I7Q3</accession>
<dbReference type="Gene3D" id="3.20.20.80">
    <property type="entry name" value="Glycosidases"/>
    <property type="match status" value="1"/>
</dbReference>
<comment type="similarity">
    <text evidence="2">Belongs to the glycosyl hydrolase 20 family.</text>
</comment>
<organism evidence="11 12">
    <name type="scientific">Flavobacterium gilvum</name>
    <dbReference type="NCBI Taxonomy" id="1492737"/>
    <lineage>
        <taxon>Bacteria</taxon>
        <taxon>Pseudomonadati</taxon>
        <taxon>Bacteroidota</taxon>
        <taxon>Flavobacteriia</taxon>
        <taxon>Flavobacteriales</taxon>
        <taxon>Flavobacteriaceae</taxon>
        <taxon>Flavobacterium</taxon>
    </lineage>
</organism>
<keyword evidence="12" id="KW-1185">Reference proteome</keyword>
<evidence type="ECO:0000256" key="3">
    <source>
        <dbReference type="ARBA" id="ARBA00012663"/>
    </source>
</evidence>
<dbReference type="Pfam" id="PF13290">
    <property type="entry name" value="CHB_HEX_C_1"/>
    <property type="match status" value="1"/>
</dbReference>
<dbReference type="EC" id="3.2.1.52" evidence="3"/>
<feature type="active site" description="Proton donor" evidence="6">
    <location>
        <position position="348"/>
    </location>
</feature>
<dbReference type="CDD" id="cd06563">
    <property type="entry name" value="GH20_chitobiase-like"/>
    <property type="match status" value="1"/>
</dbReference>
<dbReference type="InterPro" id="IPR017853">
    <property type="entry name" value="GH"/>
</dbReference>
<dbReference type="PANTHER" id="PTHR22600">
    <property type="entry name" value="BETA-HEXOSAMINIDASE"/>
    <property type="match status" value="1"/>
</dbReference>
<dbReference type="SUPFAM" id="SSF51445">
    <property type="entry name" value="(Trans)glycosidases"/>
    <property type="match status" value="1"/>
</dbReference>
<proteinExistence type="inferred from homology"/>
<evidence type="ECO:0000256" key="6">
    <source>
        <dbReference type="PIRSR" id="PIRSR625705-1"/>
    </source>
</evidence>
<dbReference type="InterPro" id="IPR015882">
    <property type="entry name" value="HEX_bac_N"/>
</dbReference>
<dbReference type="Proteomes" id="UP000175968">
    <property type="component" value="Chromosome"/>
</dbReference>
<dbReference type="GO" id="GO:0030203">
    <property type="term" value="P:glycosaminoglycan metabolic process"/>
    <property type="evidence" value="ECO:0007669"/>
    <property type="project" value="TreeGrafter"/>
</dbReference>
<evidence type="ECO:0000259" key="8">
    <source>
        <dbReference type="Pfam" id="PF00728"/>
    </source>
</evidence>
<evidence type="ECO:0000313" key="12">
    <source>
        <dbReference type="Proteomes" id="UP000175968"/>
    </source>
</evidence>
<protein>
    <recommendedName>
        <fullName evidence="3">beta-N-acetylhexosaminidase</fullName>
        <ecNumber evidence="3">3.2.1.52</ecNumber>
    </recommendedName>
</protein>
<dbReference type="EMBL" id="CP017479">
    <property type="protein sequence ID" value="AOW11415.1"/>
    <property type="molecule type" value="Genomic_DNA"/>
</dbReference>
<dbReference type="InterPro" id="IPR029018">
    <property type="entry name" value="Hex-like_dom2"/>
</dbReference>
<dbReference type="InterPro" id="IPR059177">
    <property type="entry name" value="GH29D-like_dom"/>
</dbReference>
<dbReference type="PRINTS" id="PR00738">
    <property type="entry name" value="GLHYDRLASE20"/>
</dbReference>
<feature type="signal peptide" evidence="7">
    <location>
        <begin position="1"/>
        <end position="18"/>
    </location>
</feature>
<evidence type="ECO:0000256" key="1">
    <source>
        <dbReference type="ARBA" id="ARBA00001231"/>
    </source>
</evidence>
<reference evidence="11 12" key="1">
    <citation type="submission" date="2016-10" db="EMBL/GenBank/DDBJ databases">
        <title>Flavobacterium gilvum sp. nov., isolated from stream water.</title>
        <authorList>
            <person name="Shin S.-K."/>
            <person name="Cho Y.-J."/>
            <person name="Yi H."/>
        </authorList>
    </citation>
    <scope>NUCLEOTIDE SEQUENCE [LARGE SCALE GENOMIC DNA]</scope>
    <source>
        <strain evidence="11 12">EM1308</strain>
    </source>
</reference>
<feature type="domain" description="Beta-hexosaminidase bacterial type N-terminal" evidence="9">
    <location>
        <begin position="23"/>
        <end position="149"/>
    </location>
</feature>
<dbReference type="GO" id="GO:0004563">
    <property type="term" value="F:beta-N-acetylhexosaminidase activity"/>
    <property type="evidence" value="ECO:0007669"/>
    <property type="project" value="UniProtKB-EC"/>
</dbReference>
<sequence length="782" mass="89123">MKKRILFIGLLFTTLIQAQQSVNIIPQPLSLNVKKGSFVVDDKTAIESSKSDKEVQKVALFFENYLNKVSKVKIKNSAAKGSKKICFLIEKNNELGEEGYTINVSPANITVKANTSKGLFYGMQTLVQTLPLEQGKNWVQIPAMEIKDYPRFQWRGVMLDVCRYFFTVDMMKQYIDLMASYKMNVLHWHLTEDQGWRIEIKKYPRLTEIGSVRNGTIISRYPGKGNTNVPVAGFYTQEQVKELVKYASDRAITIIPEIEMPGHSSAAIAAYPELSCFPKERTKFRDTVFSLKSRKELAEGRVKFVQETWGVFEDVYAPTEYTFKFLEDVLDEVMPLFPSKYIHIGGDECPKEAWKRSEFCQNLIKEKGLKDEHGLQSYFISRMEKYINSKGKSIIGWDEILEGGLAPNATVMSWRGEKGGIDAAKLNHDVIMTPGDPCYLNRPQGDPEVEPVGGWGVSTLKNVYAYEPIPSELNAEEAKHVLGSQANFWTEYIPTFEHLQYMTLPRLLAISEVMWSPKEKRDWKEFRQRLNPYFKSFEVKGLKYSKGDFRTLISTATKNNVLSIVLDTENPDAVIYYTTDGSIPTTSSLKYEKPISIDKSMTIKAITVLDNKVMTPKPAEQSFVYNKAFGKKLTYEKKYSSSYKASGDNALIDGIKGTKEITKNWHGFQENDIVATIDFGDGIVGNSISLGCLQNWAKWIFLPKWVKFEISEDGVNFKEIKTLTNTVLPTEKGDIFKEFKVEMPQQKMMKLRITAKNLGDTPTGHNEEKQKPWLFADEILIN</sequence>
<keyword evidence="4" id="KW-0378">Hydrolase</keyword>
<dbReference type="Gene3D" id="2.60.120.260">
    <property type="entry name" value="Galactose-binding domain-like"/>
    <property type="match status" value="1"/>
</dbReference>
<dbReference type="GO" id="GO:0016020">
    <property type="term" value="C:membrane"/>
    <property type="evidence" value="ECO:0007669"/>
    <property type="project" value="TreeGrafter"/>
</dbReference>
<name>A0AAC9I7Q3_9FLAO</name>
<evidence type="ECO:0000256" key="7">
    <source>
        <dbReference type="SAM" id="SignalP"/>
    </source>
</evidence>
<dbReference type="AlphaFoldDB" id="A0AAC9I7Q3"/>
<dbReference type="SUPFAM" id="SSF55545">
    <property type="entry name" value="beta-N-acetylhexosaminidase-like domain"/>
    <property type="match status" value="1"/>
</dbReference>
<feature type="domain" description="GH29D-like beta-sandwich" evidence="10">
    <location>
        <begin position="560"/>
        <end position="612"/>
    </location>
</feature>
<comment type="catalytic activity">
    <reaction evidence="1">
        <text>Hydrolysis of terminal non-reducing N-acetyl-D-hexosamine residues in N-acetyl-beta-D-hexosaminides.</text>
        <dbReference type="EC" id="3.2.1.52"/>
    </reaction>
</comment>
<evidence type="ECO:0000256" key="5">
    <source>
        <dbReference type="ARBA" id="ARBA00023295"/>
    </source>
</evidence>
<evidence type="ECO:0000256" key="4">
    <source>
        <dbReference type="ARBA" id="ARBA00022801"/>
    </source>
</evidence>